<protein>
    <submittedName>
        <fullName evidence="1">Uncharacterized protein</fullName>
    </submittedName>
</protein>
<accession>I3UMB8</accession>
<name>I3UMB8_9CAUD</name>
<reference evidence="1 2" key="1">
    <citation type="journal article" date="2013" name="Extremophiles">
        <title>Genomic analysis of cold-active Colwelliaphage 9A and psychrophilic phage-host interactions.</title>
        <authorList>
            <person name="Colangelo-Lillis J.R."/>
            <person name="Deming J.W."/>
        </authorList>
    </citation>
    <scope>NUCLEOTIDE SEQUENCE [LARGE SCALE GENOMIC DNA]</scope>
    <source>
        <strain evidence="1">9A</strain>
    </source>
</reference>
<keyword evidence="2" id="KW-1185">Reference proteome</keyword>
<proteinExistence type="predicted"/>
<evidence type="ECO:0000313" key="1">
    <source>
        <dbReference type="EMBL" id="AFK66633.1"/>
    </source>
</evidence>
<evidence type="ECO:0000313" key="2">
    <source>
        <dbReference type="Proteomes" id="UP000005266"/>
    </source>
</evidence>
<dbReference type="Proteomes" id="UP000005266">
    <property type="component" value="Segment"/>
</dbReference>
<dbReference type="KEGG" id="vg:13165454"/>
<dbReference type="RefSeq" id="YP_006489223.1">
    <property type="nucleotide sequence ID" value="NC_018088.1"/>
</dbReference>
<organism evidence="1 2">
    <name type="scientific">Colwellia phage 9A</name>
    <dbReference type="NCBI Taxonomy" id="765765"/>
    <lineage>
        <taxon>Viruses</taxon>
        <taxon>Duplodnaviria</taxon>
        <taxon>Heunggongvirae</taxon>
        <taxon>Uroviricota</taxon>
        <taxon>Caudoviricetes</taxon>
        <taxon>Franklinbayvirus</taxon>
        <taxon>Franklinbayvirus fv9A</taxon>
    </lineage>
</organism>
<sequence>MSKKIRHVTQAISTGHSIVMAQYSNVNKKDMKRLTNRICKKAGMPLLVRGGNTLSIPSHGIEIIRTGYRSIVVCQLTGGYSHVANPTLEQLLHAKFTHFYNETIKQWVSLQEAKEDNDAYDKREAERAAFNVSNPS</sequence>
<dbReference type="GeneID" id="13165454"/>
<gene>
    <name evidence="1" type="ORF">COPG_00037</name>
</gene>
<dbReference type="EMBL" id="HQ317390">
    <property type="protein sequence ID" value="AFK66633.1"/>
    <property type="molecule type" value="Genomic_DNA"/>
</dbReference>